<evidence type="ECO:0000256" key="2">
    <source>
        <dbReference type="ARBA" id="ARBA00022692"/>
    </source>
</evidence>
<keyword evidence="4 5" id="KW-0472">Membrane</keyword>
<feature type="transmembrane region" description="Helical" evidence="5">
    <location>
        <begin position="64"/>
        <end position="84"/>
    </location>
</feature>
<sequence length="202" mass="22453">MTYSFLTPSREDVQSLPDSEQQSIVNSEGSFLIPFTTDNEPKLITWTGPKDPANPLNWSHARKWSATLLVSCFTFISPVSSTMVAPALPEIADEFNIKSQIEQYLVMSIFLLAYALGPFILAPLSEMYGRVVVLQSANMVYLLFNTVCGFATTKEQMLAFRFLSGLGGAAPQAVGEGEEEVCAEADRDLDRWRRSQRLLEKA</sequence>
<dbReference type="OMA" id="ASHNIKG"/>
<dbReference type="Proteomes" id="UP000054771">
    <property type="component" value="Unassembled WGS sequence"/>
</dbReference>
<comment type="subcellular location">
    <subcellularLocation>
        <location evidence="1">Membrane</location>
        <topology evidence="1">Multi-pass membrane protein</topology>
    </subcellularLocation>
</comment>
<organism evidence="7 8">
    <name type="scientific">Aspergillus calidoustus</name>
    <dbReference type="NCBI Taxonomy" id="454130"/>
    <lineage>
        <taxon>Eukaryota</taxon>
        <taxon>Fungi</taxon>
        <taxon>Dikarya</taxon>
        <taxon>Ascomycota</taxon>
        <taxon>Pezizomycotina</taxon>
        <taxon>Eurotiomycetes</taxon>
        <taxon>Eurotiomycetidae</taxon>
        <taxon>Eurotiales</taxon>
        <taxon>Aspergillaceae</taxon>
        <taxon>Aspergillus</taxon>
        <taxon>Aspergillus subgen. Nidulantes</taxon>
    </lineage>
</organism>
<dbReference type="InterPro" id="IPR020846">
    <property type="entry name" value="MFS_dom"/>
</dbReference>
<protein>
    <submittedName>
        <fullName evidence="7">Putative MFS multidrug transporter</fullName>
    </submittedName>
</protein>
<feature type="transmembrane region" description="Helical" evidence="5">
    <location>
        <begin position="131"/>
        <end position="152"/>
    </location>
</feature>
<dbReference type="InterPro" id="IPR036259">
    <property type="entry name" value="MFS_trans_sf"/>
</dbReference>
<feature type="transmembrane region" description="Helical" evidence="5">
    <location>
        <begin position="104"/>
        <end position="125"/>
    </location>
</feature>
<feature type="domain" description="Major facilitator superfamily (MFS) profile" evidence="6">
    <location>
        <begin position="66"/>
        <end position="202"/>
    </location>
</feature>
<dbReference type="GO" id="GO:0016020">
    <property type="term" value="C:membrane"/>
    <property type="evidence" value="ECO:0007669"/>
    <property type="project" value="UniProtKB-SubCell"/>
</dbReference>
<gene>
    <name evidence="7" type="ORF">ASPCAL04786</name>
</gene>
<evidence type="ECO:0000259" key="6">
    <source>
        <dbReference type="PROSITE" id="PS50850"/>
    </source>
</evidence>
<dbReference type="STRING" id="454130.A0A0U5FWC2"/>
<dbReference type="SUPFAM" id="SSF103473">
    <property type="entry name" value="MFS general substrate transporter"/>
    <property type="match status" value="1"/>
</dbReference>
<keyword evidence="8" id="KW-1185">Reference proteome</keyword>
<dbReference type="OrthoDB" id="5296287at2759"/>
<dbReference type="GO" id="GO:0022857">
    <property type="term" value="F:transmembrane transporter activity"/>
    <property type="evidence" value="ECO:0007669"/>
    <property type="project" value="InterPro"/>
</dbReference>
<dbReference type="PANTHER" id="PTHR23502:SF60">
    <property type="entry name" value="MAJOR FACILITATOR SUPERFAMILY (MFS) PROFILE DOMAIN-CONTAINING PROTEIN-RELATED"/>
    <property type="match status" value="1"/>
</dbReference>
<keyword evidence="3 5" id="KW-1133">Transmembrane helix</keyword>
<evidence type="ECO:0000256" key="3">
    <source>
        <dbReference type="ARBA" id="ARBA00022989"/>
    </source>
</evidence>
<dbReference type="PANTHER" id="PTHR23502">
    <property type="entry name" value="MAJOR FACILITATOR SUPERFAMILY"/>
    <property type="match status" value="1"/>
</dbReference>
<dbReference type="Gene3D" id="1.20.1720.10">
    <property type="entry name" value="Multidrug resistance protein D"/>
    <property type="match status" value="1"/>
</dbReference>
<proteinExistence type="predicted"/>
<dbReference type="PROSITE" id="PS50850">
    <property type="entry name" value="MFS"/>
    <property type="match status" value="1"/>
</dbReference>
<dbReference type="Pfam" id="PF07690">
    <property type="entry name" value="MFS_1"/>
    <property type="match status" value="1"/>
</dbReference>
<accession>A0A0U5FWC2</accession>
<reference evidence="8" key="1">
    <citation type="journal article" date="2016" name="Genome Announc.">
        <title>Draft genome sequences of fungus Aspergillus calidoustus.</title>
        <authorList>
            <person name="Horn F."/>
            <person name="Linde J."/>
            <person name="Mattern D.J."/>
            <person name="Walther G."/>
            <person name="Guthke R."/>
            <person name="Scherlach K."/>
            <person name="Martin K."/>
            <person name="Brakhage A.A."/>
            <person name="Petzke L."/>
            <person name="Valiante V."/>
        </authorList>
    </citation>
    <scope>NUCLEOTIDE SEQUENCE [LARGE SCALE GENOMIC DNA]</scope>
    <source>
        <strain evidence="8">SF006504</strain>
    </source>
</reference>
<evidence type="ECO:0000256" key="5">
    <source>
        <dbReference type="SAM" id="Phobius"/>
    </source>
</evidence>
<evidence type="ECO:0000313" key="7">
    <source>
        <dbReference type="EMBL" id="CEL03635.1"/>
    </source>
</evidence>
<keyword evidence="2 5" id="KW-0812">Transmembrane</keyword>
<dbReference type="InterPro" id="IPR011701">
    <property type="entry name" value="MFS"/>
</dbReference>
<dbReference type="EMBL" id="CDMC01000003">
    <property type="protein sequence ID" value="CEL03635.1"/>
    <property type="molecule type" value="Genomic_DNA"/>
</dbReference>
<name>A0A0U5FWC2_ASPCI</name>
<evidence type="ECO:0000256" key="1">
    <source>
        <dbReference type="ARBA" id="ARBA00004141"/>
    </source>
</evidence>
<evidence type="ECO:0000256" key="4">
    <source>
        <dbReference type="ARBA" id="ARBA00023136"/>
    </source>
</evidence>
<evidence type="ECO:0000313" key="8">
    <source>
        <dbReference type="Proteomes" id="UP000054771"/>
    </source>
</evidence>
<dbReference type="AlphaFoldDB" id="A0A0U5FWC2"/>